<dbReference type="PANTHER" id="PTHR12658:SF0">
    <property type="entry name" value="TUBULIN-SPECIFIC CHAPERONE D"/>
    <property type="match status" value="1"/>
</dbReference>
<feature type="compositionally biased region" description="Acidic residues" evidence="2">
    <location>
        <begin position="314"/>
        <end position="330"/>
    </location>
</feature>
<dbReference type="InterPro" id="IPR011989">
    <property type="entry name" value="ARM-like"/>
</dbReference>
<feature type="repeat" description="HEAT" evidence="1">
    <location>
        <begin position="336"/>
        <end position="373"/>
    </location>
</feature>
<dbReference type="GO" id="GO:0048487">
    <property type="term" value="F:beta-tubulin binding"/>
    <property type="evidence" value="ECO:0007669"/>
    <property type="project" value="InterPro"/>
</dbReference>
<evidence type="ECO:0000313" key="4">
    <source>
        <dbReference type="EMBL" id="THH01582.1"/>
    </source>
</evidence>
<dbReference type="GO" id="GO:0005096">
    <property type="term" value="F:GTPase activator activity"/>
    <property type="evidence" value="ECO:0007669"/>
    <property type="project" value="InterPro"/>
</dbReference>
<organism evidence="4 5">
    <name type="scientific">Hermanssonia centrifuga</name>
    <dbReference type="NCBI Taxonomy" id="98765"/>
    <lineage>
        <taxon>Eukaryota</taxon>
        <taxon>Fungi</taxon>
        <taxon>Dikarya</taxon>
        <taxon>Basidiomycota</taxon>
        <taxon>Agaricomycotina</taxon>
        <taxon>Agaricomycetes</taxon>
        <taxon>Polyporales</taxon>
        <taxon>Meruliaceae</taxon>
        <taxon>Hermanssonia</taxon>
    </lineage>
</organism>
<dbReference type="AlphaFoldDB" id="A0A4S4KSF3"/>
<dbReference type="PROSITE" id="PS50077">
    <property type="entry name" value="HEAT_REPEAT"/>
    <property type="match status" value="1"/>
</dbReference>
<evidence type="ECO:0000256" key="1">
    <source>
        <dbReference type="PROSITE-ProRule" id="PRU00103"/>
    </source>
</evidence>
<dbReference type="InterPro" id="IPR058033">
    <property type="entry name" value="ARM_TBCD_2nd"/>
</dbReference>
<dbReference type="InterPro" id="IPR033162">
    <property type="entry name" value="TBCD"/>
</dbReference>
<dbReference type="Proteomes" id="UP000309038">
    <property type="component" value="Unassembled WGS sequence"/>
</dbReference>
<comment type="caution">
    <text evidence="4">The sequence shown here is derived from an EMBL/GenBank/DDBJ whole genome shotgun (WGS) entry which is preliminary data.</text>
</comment>
<protein>
    <recommendedName>
        <fullName evidence="3">Tubulin-folding cofactor D ARM repeats domain-containing protein</fullName>
    </recommendedName>
</protein>
<evidence type="ECO:0000313" key="5">
    <source>
        <dbReference type="Proteomes" id="UP000309038"/>
    </source>
</evidence>
<dbReference type="InterPro" id="IPR016024">
    <property type="entry name" value="ARM-type_fold"/>
</dbReference>
<dbReference type="Pfam" id="PF23579">
    <property type="entry name" value="ARM_TBCD"/>
    <property type="match status" value="1"/>
</dbReference>
<sequence length="738" mass="82541">MDSEDLTEGKVFATFDKFEEFSALQTEFLDTCRRGDIDEAKGEVIMLKKLSNILDEYQEQAYLLDPFLEQLVNPVVECLKSCVQAPSPSGVEATIGQLSVLLYKYIKFRGYKSITRFFPHEIADLSITLDFLLLPNGPAQQLSHWPLRYVMLLWLSLICRIPFDLTQFDEPENLGKTASDLEEVAKSYLGKAGLEREGAAILLSRFYSRKDMNAKLPAFLQWSIEIMHDPKEPFACIGSLQVLSELCKTAFGEQIESHFAAILQIASLIDENPVLTNNTLMRKFRIKLASRVLLRLLPSRIVPRRSRGKRMLSDMDESDAEPNEEDTDIPEETEDVLQDLFKALQDKDTVVRYSSAKGIARIAERLPAEFTEQVLDTVLQLFSVHSMGAASLYDMPSIAEATWHGASLACAEMARRGLIPDSRLGELLDWMKKALYFDIRKGAHSVGSNVRDAASYVLWSLARAQSVDALAPFADALSHTLVAVSVFDREIHIRRAASAAFQEFVGRTSLFAHGIDVLRKTDFYAVGTRRHAYLVAAYEVAEYVKIIVSNSSPSDSSIRHKEYRPCLIEHLILVTLRHWDPVVRQLGAQSLRVICQRDLTELAPTCAKRVAEYLTFADPSDVHGALLALAELASAFESIIGDHRVQAERRKIFLYLAQVPTNMVQSRRHELITASACTLIAHSISLPEIETSSENSGPQWRDIIDFALKSTSSVVQEAAADAMGTVSKLANCSADVQR</sequence>
<accession>A0A4S4KSF3</accession>
<dbReference type="Pfam" id="PF25767">
    <property type="entry name" value="ARM_TBCD_2nd"/>
    <property type="match status" value="1"/>
</dbReference>
<evidence type="ECO:0000256" key="2">
    <source>
        <dbReference type="SAM" id="MobiDB-lite"/>
    </source>
</evidence>
<keyword evidence="5" id="KW-1185">Reference proteome</keyword>
<dbReference type="EMBL" id="SGPJ01000021">
    <property type="protein sequence ID" value="THH01582.1"/>
    <property type="molecule type" value="Genomic_DNA"/>
</dbReference>
<dbReference type="PANTHER" id="PTHR12658">
    <property type="entry name" value="BETA-TUBULIN COFACTOR D"/>
    <property type="match status" value="1"/>
</dbReference>
<dbReference type="GO" id="GO:0007023">
    <property type="term" value="P:post-chaperonin tubulin folding pathway"/>
    <property type="evidence" value="ECO:0007669"/>
    <property type="project" value="InterPro"/>
</dbReference>
<dbReference type="GO" id="GO:0000226">
    <property type="term" value="P:microtubule cytoskeleton organization"/>
    <property type="evidence" value="ECO:0007669"/>
    <property type="project" value="TreeGrafter"/>
</dbReference>
<dbReference type="GO" id="GO:0007021">
    <property type="term" value="P:tubulin complex assembly"/>
    <property type="evidence" value="ECO:0007669"/>
    <property type="project" value="InterPro"/>
</dbReference>
<feature type="region of interest" description="Disordered" evidence="2">
    <location>
        <begin position="307"/>
        <end position="330"/>
    </location>
</feature>
<dbReference type="Gene3D" id="1.25.10.10">
    <property type="entry name" value="Leucine-rich Repeat Variant"/>
    <property type="match status" value="1"/>
</dbReference>
<feature type="domain" description="Tubulin-folding cofactor D ARM repeats" evidence="3">
    <location>
        <begin position="307"/>
        <end position="515"/>
    </location>
</feature>
<gene>
    <name evidence="4" type="ORF">EW026_g1169</name>
</gene>
<proteinExistence type="predicted"/>
<name>A0A4S4KSF3_9APHY</name>
<reference evidence="4 5" key="1">
    <citation type="submission" date="2019-02" db="EMBL/GenBank/DDBJ databases">
        <title>Genome sequencing of the rare red list fungi Phlebia centrifuga.</title>
        <authorList>
            <person name="Buettner E."/>
            <person name="Kellner H."/>
        </authorList>
    </citation>
    <scope>NUCLEOTIDE SEQUENCE [LARGE SCALE GENOMIC DNA]</scope>
    <source>
        <strain evidence="4 5">DSM 108282</strain>
    </source>
</reference>
<dbReference type="InterPro" id="IPR021133">
    <property type="entry name" value="HEAT_type_2"/>
</dbReference>
<evidence type="ECO:0000259" key="3">
    <source>
        <dbReference type="Pfam" id="PF25767"/>
    </source>
</evidence>
<dbReference type="SUPFAM" id="SSF48371">
    <property type="entry name" value="ARM repeat"/>
    <property type="match status" value="1"/>
</dbReference>